<dbReference type="AlphaFoldDB" id="A0A6V7VWN4"/>
<comment type="caution">
    <text evidence="1">The sequence shown here is derived from an EMBL/GenBank/DDBJ whole genome shotgun (WGS) entry which is preliminary data.</text>
</comment>
<reference evidence="1 2" key="1">
    <citation type="submission" date="2020-08" db="EMBL/GenBank/DDBJ databases">
        <authorList>
            <person name="Koutsovoulos G."/>
            <person name="Danchin GJ E."/>
        </authorList>
    </citation>
    <scope>NUCLEOTIDE SEQUENCE [LARGE SCALE GENOMIC DNA]</scope>
</reference>
<accession>A0A6V7VWN4</accession>
<proteinExistence type="predicted"/>
<name>A0A6V7VWN4_MELEN</name>
<dbReference type="EMBL" id="CAJEWN010000342">
    <property type="protein sequence ID" value="CAD2179366.1"/>
    <property type="molecule type" value="Genomic_DNA"/>
</dbReference>
<evidence type="ECO:0000313" key="2">
    <source>
        <dbReference type="Proteomes" id="UP000580250"/>
    </source>
</evidence>
<protein>
    <submittedName>
        <fullName evidence="1">Uncharacterized protein</fullName>
    </submittedName>
</protein>
<dbReference type="Proteomes" id="UP000580250">
    <property type="component" value="Unassembled WGS sequence"/>
</dbReference>
<sequence>MNIHDQLLPELLFNIFLNYLKIFYSKNMNGGSEREIFKVEFLGSGNDPR</sequence>
<evidence type="ECO:0000313" key="1">
    <source>
        <dbReference type="EMBL" id="CAD2179366.1"/>
    </source>
</evidence>
<gene>
    <name evidence="1" type="ORF">MENT_LOCUS31367</name>
</gene>
<organism evidence="1 2">
    <name type="scientific">Meloidogyne enterolobii</name>
    <name type="common">Root-knot nematode worm</name>
    <name type="synonym">Meloidogyne mayaguensis</name>
    <dbReference type="NCBI Taxonomy" id="390850"/>
    <lineage>
        <taxon>Eukaryota</taxon>
        <taxon>Metazoa</taxon>
        <taxon>Ecdysozoa</taxon>
        <taxon>Nematoda</taxon>
        <taxon>Chromadorea</taxon>
        <taxon>Rhabditida</taxon>
        <taxon>Tylenchina</taxon>
        <taxon>Tylenchomorpha</taxon>
        <taxon>Tylenchoidea</taxon>
        <taxon>Meloidogynidae</taxon>
        <taxon>Meloidogyninae</taxon>
        <taxon>Meloidogyne</taxon>
    </lineage>
</organism>